<dbReference type="InterPro" id="IPR000637">
    <property type="entry name" value="HMGI/Y_DNA-bd_CS"/>
</dbReference>
<evidence type="ECO:0000256" key="2">
    <source>
        <dbReference type="SAM" id="MobiDB-lite"/>
    </source>
</evidence>
<protein>
    <recommendedName>
        <fullName evidence="3">Lsr2 DNA-binding domain-containing protein</fullName>
    </recommendedName>
</protein>
<reference evidence="5" key="1">
    <citation type="journal article" date="2019" name="Int. J. Syst. Evol. Microbiol.">
        <title>The Global Catalogue of Microorganisms (GCM) 10K type strain sequencing project: providing services to taxonomists for standard genome sequencing and annotation.</title>
        <authorList>
            <consortium name="The Broad Institute Genomics Platform"/>
            <consortium name="The Broad Institute Genome Sequencing Center for Infectious Disease"/>
            <person name="Wu L."/>
            <person name="Ma J."/>
        </authorList>
    </citation>
    <scope>NUCLEOTIDE SEQUENCE [LARGE SCALE GENOMIC DNA]</scope>
    <source>
        <strain evidence="5">JCM 14718</strain>
    </source>
</reference>
<dbReference type="PROSITE" id="PS00354">
    <property type="entry name" value="HMGI_Y"/>
    <property type="match status" value="1"/>
</dbReference>
<evidence type="ECO:0000313" key="4">
    <source>
        <dbReference type="EMBL" id="GAA1705103.1"/>
    </source>
</evidence>
<name>A0ABN2IHB8_9ACTN</name>
<keyword evidence="1" id="KW-0238">DNA-binding</keyword>
<evidence type="ECO:0000313" key="5">
    <source>
        <dbReference type="Proteomes" id="UP001500618"/>
    </source>
</evidence>
<gene>
    <name evidence="4" type="ORF">GCM10009765_62870</name>
</gene>
<dbReference type="Proteomes" id="UP001500618">
    <property type="component" value="Unassembled WGS sequence"/>
</dbReference>
<keyword evidence="5" id="KW-1185">Reference proteome</keyword>
<evidence type="ECO:0000259" key="3">
    <source>
        <dbReference type="Pfam" id="PF23359"/>
    </source>
</evidence>
<feature type="region of interest" description="Disordered" evidence="2">
    <location>
        <begin position="77"/>
        <end position="162"/>
    </location>
</feature>
<dbReference type="Pfam" id="PF23359">
    <property type="entry name" value="Lsr2_DNA-bd"/>
    <property type="match status" value="1"/>
</dbReference>
<feature type="domain" description="Lsr2 DNA-binding" evidence="3">
    <location>
        <begin position="125"/>
        <end position="160"/>
    </location>
</feature>
<organism evidence="4 5">
    <name type="scientific">Fodinicola feengrottensis</name>
    <dbReference type="NCBI Taxonomy" id="435914"/>
    <lineage>
        <taxon>Bacteria</taxon>
        <taxon>Bacillati</taxon>
        <taxon>Actinomycetota</taxon>
        <taxon>Actinomycetes</taxon>
        <taxon>Mycobacteriales</taxon>
        <taxon>Fodinicola</taxon>
    </lineage>
</organism>
<dbReference type="Gene3D" id="4.10.320.10">
    <property type="entry name" value="E3-binding domain"/>
    <property type="match status" value="1"/>
</dbReference>
<proteinExistence type="predicted"/>
<accession>A0ABN2IHB8</accession>
<sequence length="162" mass="16868">MQVKLDIADAVITVGDKGLLLSIADNSGSPIGHLRIGQSAVEWRKGASRAGRGKKVPLQQFIAVLEETIEGGGAAAARPAAKKASKAAKAAKPAPAPVKRGRGRPRKNAAAPARPAAKRAARRASAVDTQAVRAWAQEQGLQISTRGRLPGSVLEQYRQANS</sequence>
<dbReference type="InterPro" id="IPR055370">
    <property type="entry name" value="Lsr2_DNA-bd"/>
</dbReference>
<evidence type="ECO:0000256" key="1">
    <source>
        <dbReference type="ARBA" id="ARBA00023125"/>
    </source>
</evidence>
<comment type="caution">
    <text evidence="4">The sequence shown here is derived from an EMBL/GenBank/DDBJ whole genome shotgun (WGS) entry which is preliminary data.</text>
</comment>
<dbReference type="InterPro" id="IPR036625">
    <property type="entry name" value="E3-bd_dom_sf"/>
</dbReference>
<dbReference type="EMBL" id="BAAANY010000030">
    <property type="protein sequence ID" value="GAA1705103.1"/>
    <property type="molecule type" value="Genomic_DNA"/>
</dbReference>